<dbReference type="AlphaFoldDB" id="A0A1M5GYG6"/>
<dbReference type="EMBL" id="FQUC01000015">
    <property type="protein sequence ID" value="SHG08768.1"/>
    <property type="molecule type" value="Genomic_DNA"/>
</dbReference>
<accession>A0A1M5GYG6</accession>
<evidence type="ECO:0000259" key="1">
    <source>
        <dbReference type="Pfam" id="PF09951"/>
    </source>
</evidence>
<proteinExistence type="predicted"/>
<dbReference type="InterPro" id="IPR018689">
    <property type="entry name" value="Imm33_dom"/>
</dbReference>
<dbReference type="OrthoDB" id="4827574at2"/>
<evidence type="ECO:0000313" key="2">
    <source>
        <dbReference type="EMBL" id="SHG08768.1"/>
    </source>
</evidence>
<dbReference type="RefSeq" id="WP_062183324.1">
    <property type="nucleotide sequence ID" value="NZ_BBXL01000020.1"/>
</dbReference>
<evidence type="ECO:0000313" key="3">
    <source>
        <dbReference type="Proteomes" id="UP000184480"/>
    </source>
</evidence>
<feature type="domain" description="Immunity protein Imm33" evidence="1">
    <location>
        <begin position="16"/>
        <end position="101"/>
    </location>
</feature>
<sequence length="247" mass="29188">MKNYIFDDFPRIGYLLVSRMVADQKKKPKFMYREKRTKPEDSGWRIFSGEESDDYVNNPENIAISSPSTILKQDASIANLLLKGVGSVYERVSDTAEWRKVHDFGLKDDFMVRHELTDRWRFSINNLFERRLEKETGSLLYTTGDKSVRLSVWNDKGKTKDIIYKRCIERVNTRDESRNKTLEKYDFSDDKVFRTGYRIKESDSHREYNVIYASSIINEELLQAALYFDSEEDMQWAIGTWQSMTID</sequence>
<dbReference type="PANTHER" id="PTHR38743:SF2">
    <property type="entry name" value="DUF2185 DOMAIN-CONTAINING PROTEIN"/>
    <property type="match status" value="1"/>
</dbReference>
<dbReference type="Pfam" id="PF09951">
    <property type="entry name" value="Imm33"/>
    <property type="match status" value="1"/>
</dbReference>
<name>A0A1M5GYG6_9BACT</name>
<gene>
    <name evidence="2" type="ORF">SAMN05444362_11523</name>
</gene>
<dbReference type="PANTHER" id="PTHR38743">
    <property type="entry name" value="SIMILAR TO GLYOXYLASE I FAMILY PROTEIN"/>
    <property type="match status" value="1"/>
</dbReference>
<dbReference type="STRING" id="1346286.SAMN05444362_11523"/>
<organism evidence="2 3">
    <name type="scientific">Dysgonomonas macrotermitis</name>
    <dbReference type="NCBI Taxonomy" id="1346286"/>
    <lineage>
        <taxon>Bacteria</taxon>
        <taxon>Pseudomonadati</taxon>
        <taxon>Bacteroidota</taxon>
        <taxon>Bacteroidia</taxon>
        <taxon>Bacteroidales</taxon>
        <taxon>Dysgonomonadaceae</taxon>
        <taxon>Dysgonomonas</taxon>
    </lineage>
</organism>
<reference evidence="3" key="1">
    <citation type="submission" date="2016-11" db="EMBL/GenBank/DDBJ databases">
        <authorList>
            <person name="Varghese N."/>
            <person name="Submissions S."/>
        </authorList>
    </citation>
    <scope>NUCLEOTIDE SEQUENCE [LARGE SCALE GENOMIC DNA]</scope>
    <source>
        <strain evidence="3">DSM 27370</strain>
    </source>
</reference>
<protein>
    <recommendedName>
        <fullName evidence="1">Immunity protein Imm33 domain-containing protein</fullName>
    </recommendedName>
</protein>
<dbReference type="Proteomes" id="UP000184480">
    <property type="component" value="Unassembled WGS sequence"/>
</dbReference>
<keyword evidence="3" id="KW-1185">Reference proteome</keyword>